<reference evidence="2" key="1">
    <citation type="submission" date="2022-01" db="EMBL/GenBank/DDBJ databases">
        <title>Genome sequence and assembly of Parabukholderia sp. RG36.</title>
        <authorList>
            <person name="Chhetri G."/>
        </authorList>
    </citation>
    <scope>NUCLEOTIDE SEQUENCE</scope>
    <source>
        <strain evidence="2">RG36</strain>
    </source>
</reference>
<keyword evidence="3" id="KW-1185">Reference proteome</keyword>
<accession>A0A9X1RQA5</accession>
<dbReference type="EMBL" id="JAKLJA010000003">
    <property type="protein sequence ID" value="MCG5073039.1"/>
    <property type="molecule type" value="Genomic_DNA"/>
</dbReference>
<gene>
    <name evidence="2" type="ORF">L5014_06605</name>
</gene>
<name>A0A9X1RQA5_9BURK</name>
<sequence length="179" mass="19603">MAFEPGTQRIIAWTKAGCPLPGEAAYDTFMREHGDHASTARAAPHAVQHTAADPAQASASGGALRSRSGGLYLPWGPYLSADDVHHLRADLAGMLEDLATLEGWPRELLDDVMARAMRGPLADLLPNLHYFRERLKAMRAQVAARDEAARHSWRANEDLTERGYAQTTGRAHRRKGGAR</sequence>
<evidence type="ECO:0000313" key="3">
    <source>
        <dbReference type="Proteomes" id="UP001139308"/>
    </source>
</evidence>
<dbReference type="AlphaFoldDB" id="A0A9X1RQA5"/>
<comment type="caution">
    <text evidence="2">The sequence shown here is derived from an EMBL/GenBank/DDBJ whole genome shotgun (WGS) entry which is preliminary data.</text>
</comment>
<proteinExistence type="predicted"/>
<feature type="region of interest" description="Disordered" evidence="1">
    <location>
        <begin position="159"/>
        <end position="179"/>
    </location>
</feature>
<feature type="compositionally biased region" description="Basic residues" evidence="1">
    <location>
        <begin position="170"/>
        <end position="179"/>
    </location>
</feature>
<organism evidence="2 3">
    <name type="scientific">Paraburkholderia tagetis</name>
    <dbReference type="NCBI Taxonomy" id="2913261"/>
    <lineage>
        <taxon>Bacteria</taxon>
        <taxon>Pseudomonadati</taxon>
        <taxon>Pseudomonadota</taxon>
        <taxon>Betaproteobacteria</taxon>
        <taxon>Burkholderiales</taxon>
        <taxon>Burkholderiaceae</taxon>
        <taxon>Paraburkholderia</taxon>
    </lineage>
</organism>
<dbReference type="Proteomes" id="UP001139308">
    <property type="component" value="Unassembled WGS sequence"/>
</dbReference>
<evidence type="ECO:0000313" key="2">
    <source>
        <dbReference type="EMBL" id="MCG5073039.1"/>
    </source>
</evidence>
<feature type="region of interest" description="Disordered" evidence="1">
    <location>
        <begin position="37"/>
        <end position="62"/>
    </location>
</feature>
<protein>
    <submittedName>
        <fullName evidence="2">Uncharacterized protein</fullName>
    </submittedName>
</protein>
<dbReference type="RefSeq" id="WP_238462773.1">
    <property type="nucleotide sequence ID" value="NZ_JAKLJA010000003.1"/>
</dbReference>
<evidence type="ECO:0000256" key="1">
    <source>
        <dbReference type="SAM" id="MobiDB-lite"/>
    </source>
</evidence>